<evidence type="ECO:0000313" key="2">
    <source>
        <dbReference type="EMBL" id="SVD15987.1"/>
    </source>
</evidence>
<organism evidence="2">
    <name type="scientific">marine metagenome</name>
    <dbReference type="NCBI Taxonomy" id="408172"/>
    <lineage>
        <taxon>unclassified sequences</taxon>
        <taxon>metagenomes</taxon>
        <taxon>ecological metagenomes</taxon>
    </lineage>
</organism>
<keyword evidence="1" id="KW-0472">Membrane</keyword>
<protein>
    <submittedName>
        <fullName evidence="2">Uncharacterized protein</fullName>
    </submittedName>
</protein>
<proteinExistence type="predicted"/>
<feature type="non-terminal residue" evidence="2">
    <location>
        <position position="1"/>
    </location>
</feature>
<dbReference type="EMBL" id="UINC01133193">
    <property type="protein sequence ID" value="SVD15987.1"/>
    <property type="molecule type" value="Genomic_DNA"/>
</dbReference>
<accession>A0A382T3D5</accession>
<gene>
    <name evidence="2" type="ORF">METZ01_LOCUS368841</name>
</gene>
<feature type="non-terminal residue" evidence="2">
    <location>
        <position position="46"/>
    </location>
</feature>
<name>A0A382T3D5_9ZZZZ</name>
<reference evidence="2" key="1">
    <citation type="submission" date="2018-05" db="EMBL/GenBank/DDBJ databases">
        <authorList>
            <person name="Lanie J.A."/>
            <person name="Ng W.-L."/>
            <person name="Kazmierczak K.M."/>
            <person name="Andrzejewski T.M."/>
            <person name="Davidsen T.M."/>
            <person name="Wayne K.J."/>
            <person name="Tettelin H."/>
            <person name="Glass J.I."/>
            <person name="Rusch D."/>
            <person name="Podicherti R."/>
            <person name="Tsui H.-C.T."/>
            <person name="Winkler M.E."/>
        </authorList>
    </citation>
    <scope>NUCLEOTIDE SEQUENCE</scope>
</reference>
<feature type="transmembrane region" description="Helical" evidence="1">
    <location>
        <begin position="20"/>
        <end position="38"/>
    </location>
</feature>
<keyword evidence="1" id="KW-0812">Transmembrane</keyword>
<evidence type="ECO:0000256" key="1">
    <source>
        <dbReference type="SAM" id="Phobius"/>
    </source>
</evidence>
<dbReference type="AlphaFoldDB" id="A0A382T3D5"/>
<sequence>VDRPKWIEVLDNQILNFKKLQIFLILVHLLPIWLFAYFPTQDGPSH</sequence>
<keyword evidence="1" id="KW-1133">Transmembrane helix</keyword>